<dbReference type="InterPro" id="IPR000182">
    <property type="entry name" value="GNAT_dom"/>
</dbReference>
<evidence type="ECO:0000259" key="3">
    <source>
        <dbReference type="PROSITE" id="PS51186"/>
    </source>
</evidence>
<evidence type="ECO:0000256" key="1">
    <source>
        <dbReference type="ARBA" id="ARBA00022679"/>
    </source>
</evidence>
<dbReference type="Pfam" id="PF00583">
    <property type="entry name" value="Acetyltransf_1"/>
    <property type="match status" value="1"/>
</dbReference>
<name>A0A1H8KA99_9BACL</name>
<dbReference type="PANTHER" id="PTHR43877">
    <property type="entry name" value="AMINOALKYLPHOSPHONATE N-ACETYLTRANSFERASE-RELATED-RELATED"/>
    <property type="match status" value="1"/>
</dbReference>
<evidence type="ECO:0000313" key="4">
    <source>
        <dbReference type="EMBL" id="SEN89932.1"/>
    </source>
</evidence>
<dbReference type="CDD" id="cd04301">
    <property type="entry name" value="NAT_SF"/>
    <property type="match status" value="1"/>
</dbReference>
<dbReference type="Gene3D" id="3.40.630.30">
    <property type="match status" value="1"/>
</dbReference>
<proteinExistence type="predicted"/>
<dbReference type="EMBL" id="FODH01000003">
    <property type="protein sequence ID" value="SEN89932.1"/>
    <property type="molecule type" value="Genomic_DNA"/>
</dbReference>
<dbReference type="AlphaFoldDB" id="A0A1H8KA99"/>
<accession>A0A1H8KA99</accession>
<dbReference type="InterPro" id="IPR050832">
    <property type="entry name" value="Bact_Acetyltransf"/>
</dbReference>
<organism evidence="4 5">
    <name type="scientific">Paenibacillus sophorae</name>
    <dbReference type="NCBI Taxonomy" id="1333845"/>
    <lineage>
        <taxon>Bacteria</taxon>
        <taxon>Bacillati</taxon>
        <taxon>Bacillota</taxon>
        <taxon>Bacilli</taxon>
        <taxon>Bacillales</taxon>
        <taxon>Paenibacillaceae</taxon>
        <taxon>Paenibacillus</taxon>
    </lineage>
</organism>
<keyword evidence="2" id="KW-0012">Acyltransferase</keyword>
<keyword evidence="1 4" id="KW-0808">Transferase</keyword>
<dbReference type="STRING" id="1333845.SAMN04487895_103360"/>
<protein>
    <submittedName>
        <fullName evidence="4">Predicted N-acetyltransferase YhbS</fullName>
    </submittedName>
</protein>
<dbReference type="SUPFAM" id="SSF55729">
    <property type="entry name" value="Acyl-CoA N-acyltransferases (Nat)"/>
    <property type="match status" value="1"/>
</dbReference>
<gene>
    <name evidence="4" type="ORF">SAMN04487895_103360</name>
</gene>
<reference evidence="4 5" key="1">
    <citation type="submission" date="2016-10" db="EMBL/GenBank/DDBJ databases">
        <authorList>
            <person name="de Groot N.N."/>
        </authorList>
    </citation>
    <scope>NUCLEOTIDE SEQUENCE [LARGE SCALE GENOMIC DNA]</scope>
    <source>
        <strain evidence="4 5">CGMCC 1.10238</strain>
    </source>
</reference>
<dbReference type="RefSeq" id="WP_246590522.1">
    <property type="nucleotide sequence ID" value="NZ_CP076607.1"/>
</dbReference>
<feature type="domain" description="N-acetyltransferase" evidence="3">
    <location>
        <begin position="6"/>
        <end position="148"/>
    </location>
</feature>
<evidence type="ECO:0000256" key="2">
    <source>
        <dbReference type="ARBA" id="ARBA00023315"/>
    </source>
</evidence>
<dbReference type="InterPro" id="IPR016181">
    <property type="entry name" value="Acyl_CoA_acyltransferase"/>
</dbReference>
<evidence type="ECO:0000313" key="5">
    <source>
        <dbReference type="Proteomes" id="UP000198809"/>
    </source>
</evidence>
<dbReference type="PROSITE" id="PS51186">
    <property type="entry name" value="GNAT"/>
    <property type="match status" value="1"/>
</dbReference>
<dbReference type="GO" id="GO:0016747">
    <property type="term" value="F:acyltransferase activity, transferring groups other than amino-acyl groups"/>
    <property type="evidence" value="ECO:0007669"/>
    <property type="project" value="InterPro"/>
</dbReference>
<sequence length="148" mass="16430">MIKKSFIIREAVPEDACGVETLYRLLLPDHPGIEVLPDRINQIAVNPDSFLFVCEEDNRIIGTVHLHICMDALSGCRPFAVVERVIVSPDMQGKGCGAALMRYAEQTATERGALKIMLSSASRREEAHLFYAALGYDGEGSKLFKKYL</sequence>
<dbReference type="Proteomes" id="UP000198809">
    <property type="component" value="Unassembled WGS sequence"/>
</dbReference>